<dbReference type="InterPro" id="IPR026341">
    <property type="entry name" value="T9SS_type_B"/>
</dbReference>
<dbReference type="RefSeq" id="WP_188219207.1">
    <property type="nucleotide sequence ID" value="NZ_NASZ01000001.1"/>
</dbReference>
<evidence type="ECO:0000313" key="3">
    <source>
        <dbReference type="Proteomes" id="UP000661715"/>
    </source>
</evidence>
<proteinExistence type="predicted"/>
<dbReference type="NCBIfam" id="TIGR04131">
    <property type="entry name" value="Bac_Flav_CTERM"/>
    <property type="match status" value="1"/>
</dbReference>
<feature type="domain" description="MAM" evidence="1">
    <location>
        <begin position="1247"/>
        <end position="1422"/>
    </location>
</feature>
<evidence type="ECO:0000313" key="2">
    <source>
        <dbReference type="EMBL" id="MBD0723555.1"/>
    </source>
</evidence>
<accession>A0ABR7UKX9</accession>
<gene>
    <name evidence="2" type="ORF">B6A10_00010</name>
</gene>
<dbReference type="Proteomes" id="UP000661715">
    <property type="component" value="Unassembled WGS sequence"/>
</dbReference>
<dbReference type="InterPro" id="IPR025667">
    <property type="entry name" value="SprB_repeat"/>
</dbReference>
<dbReference type="InterPro" id="IPR047589">
    <property type="entry name" value="DUF11_rpt"/>
</dbReference>
<evidence type="ECO:0000259" key="1">
    <source>
        <dbReference type="PROSITE" id="PS50060"/>
    </source>
</evidence>
<reference evidence="2 3" key="1">
    <citation type="journal article" date="2020" name="Microbiol. Res.">
        <title>Flavobacterium pokkalii sp. nov., a novel plant growth promoting native rhizobacteria isolated from pokkali rice grown in coastal saline affected agricultural regions of southern India, Kerala.</title>
        <authorList>
            <person name="Menon R.R."/>
            <person name="Kumari S."/>
            <person name="Viver T."/>
            <person name="Rameshkumar N."/>
        </authorList>
    </citation>
    <scope>NUCLEOTIDE SEQUENCE [LARGE SCALE GENOMIC DNA]</scope>
    <source>
        <strain evidence="2 3">L1I52</strain>
    </source>
</reference>
<dbReference type="EMBL" id="NASZ01000001">
    <property type="protein sequence ID" value="MBD0723555.1"/>
    <property type="molecule type" value="Genomic_DNA"/>
</dbReference>
<dbReference type="InterPro" id="IPR000998">
    <property type="entry name" value="MAM_dom"/>
</dbReference>
<dbReference type="Pfam" id="PF13573">
    <property type="entry name" value="SprB"/>
    <property type="match status" value="6"/>
</dbReference>
<keyword evidence="3" id="KW-1185">Reference proteome</keyword>
<dbReference type="Pfam" id="PF13585">
    <property type="entry name" value="CHU_C"/>
    <property type="match status" value="1"/>
</dbReference>
<protein>
    <recommendedName>
        <fullName evidence="1">MAM domain-containing protein</fullName>
    </recommendedName>
</protein>
<organism evidence="2 3">
    <name type="scientific">Flavobacterium pokkalii</name>
    <dbReference type="NCBI Taxonomy" id="1940408"/>
    <lineage>
        <taxon>Bacteria</taxon>
        <taxon>Pseudomonadati</taxon>
        <taxon>Bacteroidota</taxon>
        <taxon>Flavobacteriia</taxon>
        <taxon>Flavobacteriales</taxon>
        <taxon>Flavobacteriaceae</taxon>
        <taxon>Flavobacterium</taxon>
    </lineage>
</organism>
<sequence>MKKNYLLIFTLLNAKHSSFYKAFRNQLELIFDSNSETSKLKDLFCVFSKNRIKLHFTLALLLMTFVSFGQNYKPFSIRYNNEIKGNMLLIGNNILGKDNNNLSDNSVNQNTNMQYIDIDSDASTFSSSSANLKMPSTSGCSKIAYAGLYWGAILQVPQNRSEINKIKLKLPGNTTYTDVTGELIYDAVVDPIAAGTNEPTNTPYACYADLTTLISGLADPQGTYTVANVTSSLGFNSTTGLSAGWTLFIVYENDAATKKSITSFDGFSSIYDDKTLSIPISGFITPPSGTINILYAFASLEGDKGEVGSKTEINGKAITNSQRASNRFFNSIITDGNGYFTDRIPNNSNSLGYDTGIETVLSAEKSVINYNATSATITVQVAKGQANPIFSFFNAFAVDVIAPEIKLTKIVEDINGNDIGNTNVTLGDNLYYEIGFQNIGNDNVKNFTLKDVLPKNVIFNYPSDIISLPTGVTHTYNSTTRTLEFSIPNTLVEVNSLSQTIRLHVQLVSDYNQITDACDNVIKNQALASYQGVINTKQIVDEGSYSSTTCNFGTPQSTNFLVNINGQTFSRNEVLCGASVQLSAADGYDSYSWSSSSTGTPVIGTNQTYTATDTGTYYVTSTSDCATITEVITVIPFGNTITNPVIPYADEVVICQNNGKELPNIFLCGANSSRYIQTNISDASTIQWEKLDESSCPAQTITNCANENTACQWNVVGTGPNFLANTSGQFRVTLLYSGGCFSRFYFNVYQNLLNPTATSRDIICTTIGQITIGGVPSGYEYSLNGTDYQPSNIFPIATAGAYTVYIRQVGVTTNPCIFTVQNILVRQRNFSTSTIVSQPLCYGDKGSIKIGAADAYPQYYYSISQGGTLVNSVGPVTASDYEFAGLNPGTYTVRVWTDDGCDSSTAITITEPPLLSATSALTKALTCEDGEITVYPVGGTPPYNYYVNGSTSSQTTPQITVSAAGTYSIQVVDSQDCSTTTSITVVAVPAPEFTISQTNILCYNDTTGVINFTVTNANGYTLTYSIDNGATYISNPTFSNLGAGTYNAIVKYSLAGTDCFSTAQTITITQPDTAVTASAGVSELAGCGTSGEGKIRITNPQGGTAPYEYSFDNQTTWTTTNEAYLAPGTYTVYVRDANGCIYPMPNIVIDPVPVEPTINVENPAFNCDGTATATVTVTNNGGANYSYEYLIDGIPNTNVPPNVFTNVSSGTHTVSVSYQLLTAPTYSNLLKEDFGSGSEVASPGINPSFCFEKQNFITCDRNGTLNNGEYTVTNTIKNGIYSGWHNPVDHTAGSAIGRYLAVDAGSAIPNNAVVYRKTIQDIIPNQPIQVRFFATNLLKVGNTQPNASLTVELQNASGVALSSESTGGIPKTNGWIEYNKTINPGDNTTLDFVLRLEIAQVNGIDFAVDDIEVYQLPKTCITTKDFTVIIPTDEAFTASLVNVKNLNCSEPNDGEITIAATNFDTTNGYQYSLDNGATWNTQTASPYTITGLAPGTYNLKIRYGATAGNTCEQSFTATITAPAPLVITASVTSPASCSGGATITAAATGGTPAFRYELWDATATTNIVSSQTSNTFTNVAPGSYIVRGYDANNCTDDSPVITVVTPPSLSASLDPSSDFCYDSLNQATLVVTTSGGTAPFVYSLDGAPAQNSNTFNNVSPGTHQIVVTDSFNCIATIANIIIAPQLTATIPSVKELDCTATPNAIINGTISGGYAPYTVTLISGTGSGTIAQPNATTFTYTTAVAGTYQFQIQDDQGCTTTTSATINPLVPVNATLNTINPLCNGDDNGSVQIIPSGGVGPYTYSFDGSAFTTTSLYSGLRANIAYNYEVLDSKNCSFTGTVTLSEPTALTTTATVVPFSCSPTNTKQSATITIEEPTTGTAPYTYSFNGSAYSSSNVLTVNDTGSDQTINYSVRDSNGCTFPESVTLNKLNPPVAGSIGTTPITCNTSTSTVTVTPTAGTGVGTLTYEIVSPASTAPSNTTGVFTGLLPGTYIFKVTDTNGCYYTQSHNVLPVTPIALAANVTSNVLCFGDSSGSGLFTVSGNNTVGAYTFVLTAGTLGTGTLIQSGNTITLSNVATGTYTVEVTDTATGCKDDATITITQPTNPLDLILTSNVNANCIIPTSKVTVTANGGTPNYTYSFVQNNAPAGSYTASNTANLDPTVNLNWDVYVKDANGCIKKLDIIIAKDPTPTVTASVPNQCTSNGSSYTITAVGSGGVGTLSYSIGSGFQSSPNFSVTTPGDYTVTVRDANLCIGTTTVTVYPFLTSTAVLTKDLTCDGPTDATITLNTNGGNGPYFYKVSINGGAYNTISLAAGNTYTVSSAGTYQFEITDANGCTRLSNIVTINPIVDPVINTLTQTQQIFCSDDTTAAITVNIDTSKGIAPFTYSIDGTNFQSSNVFTGLAAGTYTVTLKDSKGCTDTDNITINQPTPINVTYHVVDISCGAGGVSKGSIIIDAVSGGNPAYNYFVTGTNGYNASELNNLGDTSTTFDIVDFGLYQINVVDANGCSVLIQNVLVASPPDDLDINIDSIADCTGGTAQISVTGATIGSGPFAFAVYTGSTMTYTPGDPAWYLEDSPGSKHTTIPNLIPGVTYTFIVHDITTGCYYYETSDTAIPTNSDLVISNLIPKNITCKGAADGKVSFDIISNYLTSTNITYEIFDSLSLITTGVTGSGTIPANGTLTITDAGNLPFGNYIIVVKEEIGAENAGCSIASDSFNITESAKDLSITAAVVQNANCNANGIVSAQAKDGTAPYQFMISTSATPPLATDSGWVSSSTFSVPAADYYVYVKDAYGCIKSSTIQTVPLDPSPEIALTPTNNCVDEGNYEITVSLTTAGISPYAISVNGSAFQNITGLPYVLSNLNSGSYTITLRDLNGCTDIETITLYRKLSVNPIVTKELDCTTSPNAEITLNVTDGLAPFTYEVSTDGGGTYGSSTPFSGTNTTIYSAATAVTYTFRVTDTNGCQFISEATIEPKIVPDFTFTQTDESCIDSSDGTITITPTAGVGPFTYSIDNGANFYASNVFTGLNAAGTYNIIVKDSKSCDSAPQPATIGEPTAVSGTGDLTQELTCGAGNATQPAIVTITGSGGTGTYQYSFNGGASFSSTNTFTTYTAGTVSAFVRDSNGCISTATVDVPVPALDRPTDMTFDTTSPVTCLADGTVEITGVTGGVPSLSYAILFPTSATTNTTGASTGIFTGLAPDTYLFQVTDANGCSYQEAYTVDPVTNITVSGQLISDVTCNGSSNGVIEFTVANFAGTYSYVFNGETPEIGQNSTTITKNNLAEGTYLITITDETTGCEATTSVTVSEPTPLALTETTNINANCNFGTQVSVTATGGIAPYSYSFVPSGNGAGAYTNSASAVLDPAISTAWDVWVRDANGCVISNPLAITIATDPLPTVTVNSFSQCPSPTGEYTFTLSATGIAPFEYSIGSGFQSNDTFTVNASGSYDVTVRDANGCTTTVSGLVNILPALQLTANITALPSCADGDGTLILTASGGSGNYQYSLDGGTYQASADFTNLTAGSHTATVSDLTTSCTYSITVTLEAATPVTGFALSKTDVTCNGGSDGVITATMATPAPGVNDNPVYLYSLSGDATRAPQQSNIFNGLAAGSYTVTVTSARGCTDTETIDINEPALIVVPALDVIQFGCNPNSNANNFATITVNGATGGSGVYNYEFIKNGTRVQFGTNNVYTEADLLGGNYTVNVHDDKGCPGAAPAAVTIDSYIALDKINVTVNNAITCANLEDITVSVSSIGGTPASLQYTVEDNLAGTLGGVYSQTNTSGIFTGLTVGEYIITVINPTTGCSIQDVYYVNEPNTFDINTSNTIDVSCYGGSNGSVAITFIDRVPTPTDEAGAFSYNIVDALGSPVTSGVSPTAGPFTISNLAAGTYTITATLTNSPYCSVTKNFTIAQPSAALTIAETHTEITCISRNNDGSISATATGGWPGGYQYELVGPVNVAYSSQSTFTNLTAGNYTVNVRDSKGCIDSANLTLVIPTPITITASADTAMVNCFGDKSASITVNTTSGGQGSNYMYTLNTTSLTPPTSSGPQASPIFSGLGAGTYTVSVTDGYSCTATSTPIVITEPSKVIASLVVASTQTCNNQTTLTLSATGGTGTYSYSSDANFTTVLGSFASSVTFPVAPGTYAYYVRDSNGCTSVISNQIKIDPLPPLTIDIDRTNAVINCAGDNTGVIVATAQGGLGNYSYTLLDGSGATVQGPSASSNFTGLFAGDYQIKVDSGDCNTTSAVITITQPLVPLTATGTITPVSCNGANNGIYTVTASGGTGIIKYAISPNLNQFFDSSIFENLAPGHYDVIVQDQLGCYVRLDFDMTEPAPISATVDPTSIVPEVCYGDNDAAFSIDIAGGVLPYSVILDDPNGTFTTGAPTQTRFDFTGITGGTHIVYIIDANSCSYELEVPLEESVKINPVALVDYSCVNNAAANSVTVTVDPSITNPADLDYSLDGGNYQSSNIFTNITPGTAHYIDVRHTNGCIKRTPAFDILQVDPLTLTLSDGGLNEIVATATGGGGGYQYTFNGEDNGTKNTYIIYKSGDYTVQVTDANGCTATATRYFEYIDVCIPNYFTPNGDGISDGWAPGCTINYKDLTFDIFDRYGRKIATYHLGQTWDGKYNGQELPSGDYWFVLKLNDPKDNRDFVGHFTLYR</sequence>
<comment type="caution">
    <text evidence="2">The sequence shown here is derived from an EMBL/GenBank/DDBJ whole genome shotgun (WGS) entry which is preliminary data.</text>
</comment>
<dbReference type="PROSITE" id="PS50060">
    <property type="entry name" value="MAM_2"/>
    <property type="match status" value="1"/>
</dbReference>
<dbReference type="NCBIfam" id="TIGR01451">
    <property type="entry name" value="B_ant_repeat"/>
    <property type="match status" value="1"/>
</dbReference>
<name>A0ABR7UKX9_9FLAO</name>